<comment type="catalytic activity">
    <reaction evidence="9 16">
        <text>D-sedoheptulose 7-phosphate + D-glyceraldehyde 3-phosphate = aldehydo-D-ribose 5-phosphate + D-xylulose 5-phosphate</text>
        <dbReference type="Rhea" id="RHEA:10508"/>
        <dbReference type="ChEBI" id="CHEBI:57483"/>
        <dbReference type="ChEBI" id="CHEBI:57737"/>
        <dbReference type="ChEBI" id="CHEBI:58273"/>
        <dbReference type="ChEBI" id="CHEBI:59776"/>
        <dbReference type="EC" id="2.2.1.1"/>
    </reaction>
</comment>
<dbReference type="NCBIfam" id="TIGR00232">
    <property type="entry name" value="tktlase_bact"/>
    <property type="match status" value="1"/>
</dbReference>
<evidence type="ECO:0000313" key="19">
    <source>
        <dbReference type="Proteomes" id="UP000092659"/>
    </source>
</evidence>
<dbReference type="PROSITE" id="PS00801">
    <property type="entry name" value="TRANSKETOLASE_1"/>
    <property type="match status" value="1"/>
</dbReference>
<dbReference type="InterPro" id="IPR005478">
    <property type="entry name" value="Transketolase_bac-like"/>
</dbReference>
<dbReference type="InterPro" id="IPR033247">
    <property type="entry name" value="Transketolase_fam"/>
</dbReference>
<dbReference type="STRING" id="68214.AVL59_23450"/>
<comment type="function">
    <text evidence="16">Catalyzes the transfer of a two-carbon ketol group from a ketose donor to an aldose acceptor, via a covalent intermediate with the cofactor thiamine pyrophosphate.</text>
</comment>
<feature type="binding site" evidence="14">
    <location>
        <position position="213"/>
    </location>
    <ligand>
        <name>Mg(2+)</name>
        <dbReference type="ChEBI" id="CHEBI:18420"/>
    </ligand>
</feature>
<sequence length="700" mass="75478">MSGGAAPSGRLALSNNDLDSLSVNTIRTLCMDAIQAADSGHPGTPMGIAPVAYTLWQHFLRFDPTDPIWPNRDRFVLSEGHASALLWSLLHLAGVQSVDPDYEVLGRPAVTLDDLRTFRQLGSHCPGHPEYRWTSGVETTTGPLGQGVATSVGMAIAGQWLAARYNRDDFTVFDFDVYAMAGDGCMMEGIASEAASLAAHQRLSNLCWIYDSNRVTIEGHTDIAFTEDVAARFIGYGWNVTTVADANDLDAVARALHTFKSEHERPTLIVVHSHIGYGSPVEDTPKAHGAPFGVEGVKSTKRFLGMPEDKDFFVPDGVYEHFAAGVGARGREARTSWEARIEAYRTTHPDLADELERIQRRDLPEGWESALPTFPADPKGIASRDSSGQVLNALAQAVPWVLGGSADLSPSTKTNLTFSGAGDFQADDRSGRNLHFGIREHAATAITNGMALTKLRPYWSGFLIFSDYARGAIRLSALMEIPVVHIFTHDSIGVGEDGPTHQPVEQLASLRAMPGLLVFRPADANEVVETWRVVAALRHEPAVLVLSRQALPTLDRSEMGAASGVARGAYVLVDAADGKPDVILLATGSEVQLALVARAELAAEGLAARVVSMPCWELFDRQPKEYRDSVIPPGVRARVAIEQAATLGWDRYVGDGGAVVGMHTFGASAPLKKLLTKFGFTPEKVTQVARECVAAGREKA</sequence>
<dbReference type="GO" id="GO:0006098">
    <property type="term" value="P:pentose-phosphate shunt"/>
    <property type="evidence" value="ECO:0007669"/>
    <property type="project" value="TreeGrafter"/>
</dbReference>
<dbReference type="PANTHER" id="PTHR43522">
    <property type="entry name" value="TRANSKETOLASE"/>
    <property type="match status" value="1"/>
</dbReference>
<dbReference type="Gene3D" id="3.40.50.920">
    <property type="match status" value="1"/>
</dbReference>
<dbReference type="Gene3D" id="3.40.50.970">
    <property type="match status" value="2"/>
</dbReference>
<dbReference type="InterPro" id="IPR049557">
    <property type="entry name" value="Transketolase_CS"/>
</dbReference>
<feature type="binding site" evidence="12">
    <location>
        <position position="411"/>
    </location>
    <ligand>
        <name>substrate</name>
    </ligand>
</feature>
<evidence type="ECO:0000256" key="9">
    <source>
        <dbReference type="ARBA" id="ARBA00049473"/>
    </source>
</evidence>
<feature type="domain" description="Transketolase-like pyrimidine-binding" evidence="17">
    <location>
        <begin position="381"/>
        <end position="553"/>
    </location>
</feature>
<evidence type="ECO:0000256" key="2">
    <source>
        <dbReference type="ARBA" id="ARBA00011738"/>
    </source>
</evidence>
<feature type="binding site" evidence="13">
    <location>
        <position position="465"/>
    </location>
    <ligand>
        <name>thiamine diphosphate</name>
        <dbReference type="ChEBI" id="CHEBI:58937"/>
    </ligand>
</feature>
<dbReference type="FunFam" id="3.40.50.970:FF:000004">
    <property type="entry name" value="Transketolase"/>
    <property type="match status" value="1"/>
</dbReference>
<dbReference type="CDD" id="cd07033">
    <property type="entry name" value="TPP_PYR_DXS_TK_like"/>
    <property type="match status" value="1"/>
</dbReference>
<comment type="similarity">
    <text evidence="1 16">Belongs to the transketolase family.</text>
</comment>
<comment type="cofactor">
    <cofactor evidence="13">
        <name>thiamine diphosphate</name>
        <dbReference type="ChEBI" id="CHEBI:58937"/>
    </cofactor>
    <text evidence="13">Binds 1 thiamine pyrophosphate per subunit. During the reaction, the substrate forms a covalent intermediate with the cofactor.</text>
</comment>
<evidence type="ECO:0000256" key="5">
    <source>
        <dbReference type="ARBA" id="ARBA00022679"/>
    </source>
</evidence>
<feature type="binding site" evidence="14">
    <location>
        <position position="215"/>
    </location>
    <ligand>
        <name>Mg(2+)</name>
        <dbReference type="ChEBI" id="CHEBI:18420"/>
    </ligand>
</feature>
<evidence type="ECO:0000256" key="3">
    <source>
        <dbReference type="ARBA" id="ARBA00013152"/>
    </source>
</evidence>
<name>A0A1B1AZW9_9ACTN</name>
<evidence type="ECO:0000256" key="10">
    <source>
        <dbReference type="NCBIfam" id="TIGR00232"/>
    </source>
</evidence>
<feature type="binding site" evidence="13">
    <location>
        <position position="81"/>
    </location>
    <ligand>
        <name>thiamine diphosphate</name>
        <dbReference type="ChEBI" id="CHEBI:58937"/>
    </ligand>
</feature>
<dbReference type="SMART" id="SM00861">
    <property type="entry name" value="Transket_pyr"/>
    <property type="match status" value="1"/>
</dbReference>
<dbReference type="InterPro" id="IPR009014">
    <property type="entry name" value="Transketo_C/PFOR_II"/>
</dbReference>
<dbReference type="SUPFAM" id="SSF52922">
    <property type="entry name" value="TK C-terminal domain-like"/>
    <property type="match status" value="1"/>
</dbReference>
<evidence type="ECO:0000256" key="15">
    <source>
        <dbReference type="PIRSR" id="PIRSR605478-5"/>
    </source>
</evidence>
<dbReference type="PANTHER" id="PTHR43522:SF2">
    <property type="entry name" value="TRANSKETOLASE 1-RELATED"/>
    <property type="match status" value="1"/>
</dbReference>
<organism evidence="18 19">
    <name type="scientific">Streptomyces griseochromogenes</name>
    <dbReference type="NCBI Taxonomy" id="68214"/>
    <lineage>
        <taxon>Bacteria</taxon>
        <taxon>Bacillati</taxon>
        <taxon>Actinomycetota</taxon>
        <taxon>Actinomycetes</taxon>
        <taxon>Kitasatosporales</taxon>
        <taxon>Streptomycetaceae</taxon>
        <taxon>Streptomyces</taxon>
    </lineage>
</organism>
<dbReference type="Pfam" id="PF22613">
    <property type="entry name" value="Transketolase_C_1"/>
    <property type="match status" value="1"/>
</dbReference>
<feature type="binding site" evidence="12">
    <location>
        <position position="501"/>
    </location>
    <ligand>
        <name>substrate</name>
    </ligand>
</feature>
<feature type="binding site" evidence="12">
    <location>
        <position position="489"/>
    </location>
    <ligand>
        <name>substrate</name>
    </ligand>
</feature>
<dbReference type="FunFam" id="3.40.50.920:FF:000003">
    <property type="entry name" value="Transketolase"/>
    <property type="match status" value="1"/>
</dbReference>
<protein>
    <recommendedName>
        <fullName evidence="4 10">Transketolase</fullName>
        <ecNumber evidence="3 10">2.2.1.1</ecNumber>
    </recommendedName>
</protein>
<evidence type="ECO:0000256" key="4">
    <source>
        <dbReference type="ARBA" id="ARBA00016662"/>
    </source>
</evidence>
<evidence type="ECO:0000256" key="12">
    <source>
        <dbReference type="PIRSR" id="PIRSR605478-2"/>
    </source>
</evidence>
<feature type="binding site" evidence="13">
    <location>
        <begin position="142"/>
        <end position="144"/>
    </location>
    <ligand>
        <name>thiamine diphosphate</name>
        <dbReference type="ChEBI" id="CHEBI:58937"/>
    </ligand>
</feature>
<dbReference type="EC" id="2.2.1.1" evidence="3 10"/>
<feature type="binding site" evidence="12">
    <location>
        <position position="548"/>
    </location>
    <ligand>
        <name>substrate</name>
    </ligand>
</feature>
<dbReference type="KEGG" id="sgs:AVL59_23450"/>
<dbReference type="InterPro" id="IPR055152">
    <property type="entry name" value="Transketolase-like_C_2"/>
</dbReference>
<feature type="binding site" evidence="14">
    <location>
        <position position="183"/>
    </location>
    <ligand>
        <name>Mg(2+)</name>
        <dbReference type="ChEBI" id="CHEBI:18420"/>
    </ligand>
</feature>
<feature type="site" description="Important for catalytic activity" evidence="15">
    <location>
        <position position="41"/>
    </location>
</feature>
<evidence type="ECO:0000256" key="8">
    <source>
        <dbReference type="ARBA" id="ARBA00023052"/>
    </source>
</evidence>
<evidence type="ECO:0000256" key="13">
    <source>
        <dbReference type="PIRSR" id="PIRSR605478-3"/>
    </source>
</evidence>
<evidence type="ECO:0000256" key="11">
    <source>
        <dbReference type="PIRSR" id="PIRSR605478-1"/>
    </source>
</evidence>
<dbReference type="GO" id="GO:0004802">
    <property type="term" value="F:transketolase activity"/>
    <property type="evidence" value="ECO:0007669"/>
    <property type="project" value="UniProtKB-UniRule"/>
</dbReference>
<dbReference type="PROSITE" id="PS00802">
    <property type="entry name" value="TRANSKETOLASE_2"/>
    <property type="match status" value="1"/>
</dbReference>
<dbReference type="OrthoDB" id="8732661at2"/>
<evidence type="ECO:0000256" key="16">
    <source>
        <dbReference type="RuleBase" id="RU004996"/>
    </source>
</evidence>
<dbReference type="EMBL" id="CP016279">
    <property type="protein sequence ID" value="ANP52124.1"/>
    <property type="molecule type" value="Genomic_DNA"/>
</dbReference>
<dbReference type="GO" id="GO:0005829">
    <property type="term" value="C:cytosol"/>
    <property type="evidence" value="ECO:0007669"/>
    <property type="project" value="TreeGrafter"/>
</dbReference>
<feature type="binding site" evidence="13">
    <location>
        <position position="184"/>
    </location>
    <ligand>
        <name>thiamine diphosphate</name>
        <dbReference type="ChEBI" id="CHEBI:58937"/>
    </ligand>
</feature>
<evidence type="ECO:0000256" key="7">
    <source>
        <dbReference type="ARBA" id="ARBA00022842"/>
    </source>
</evidence>
<feature type="binding site" evidence="12">
    <location>
        <position position="497"/>
    </location>
    <ligand>
        <name>substrate</name>
    </ligand>
</feature>
<dbReference type="Proteomes" id="UP000092659">
    <property type="component" value="Chromosome"/>
</dbReference>
<dbReference type="Pfam" id="PF02779">
    <property type="entry name" value="Transket_pyr"/>
    <property type="match status" value="1"/>
</dbReference>
<dbReference type="RefSeq" id="WP_067307705.1">
    <property type="nucleotide sequence ID" value="NZ_CP016279.1"/>
</dbReference>
<feature type="binding site" evidence="13">
    <location>
        <position position="288"/>
    </location>
    <ligand>
        <name>thiamine diphosphate</name>
        <dbReference type="ChEBI" id="CHEBI:58937"/>
    </ligand>
</feature>
<dbReference type="AlphaFoldDB" id="A0A1B1AZW9"/>
<evidence type="ECO:0000259" key="17">
    <source>
        <dbReference type="SMART" id="SM00861"/>
    </source>
</evidence>
<feature type="binding site" evidence="12">
    <location>
        <position position="41"/>
    </location>
    <ligand>
        <name>substrate</name>
    </ligand>
</feature>
<dbReference type="GO" id="GO:0000287">
    <property type="term" value="F:magnesium ion binding"/>
    <property type="evidence" value="ECO:0007669"/>
    <property type="project" value="UniProtKB-ARBA"/>
</dbReference>
<dbReference type="InterPro" id="IPR005474">
    <property type="entry name" value="Transketolase_N"/>
</dbReference>
<dbReference type="InterPro" id="IPR020826">
    <property type="entry name" value="Transketolase_BS"/>
</dbReference>
<keyword evidence="16" id="KW-0106">Calcium</keyword>
<evidence type="ECO:0000313" key="18">
    <source>
        <dbReference type="EMBL" id="ANP52124.1"/>
    </source>
</evidence>
<feature type="active site" description="Proton donor" evidence="11">
    <location>
        <position position="440"/>
    </location>
</feature>
<keyword evidence="8 13" id="KW-0786">Thiamine pyrophosphate</keyword>
<feature type="binding site" evidence="13">
    <location>
        <position position="213"/>
    </location>
    <ligand>
        <name>thiamine diphosphate</name>
        <dbReference type="ChEBI" id="CHEBI:58937"/>
    </ligand>
</feature>
<keyword evidence="6 14" id="KW-0479">Metal-binding</keyword>
<dbReference type="FunFam" id="3.40.50.970:FF:000003">
    <property type="entry name" value="Transketolase"/>
    <property type="match status" value="1"/>
</dbReference>
<keyword evidence="7 14" id="KW-0460">Magnesium</keyword>
<comment type="cofactor">
    <cofactor evidence="14">
        <name>Mg(2+)</name>
        <dbReference type="ChEBI" id="CHEBI:18420"/>
    </cofactor>
    <text evidence="14">Binds 1 Mg(2+) ion per subunit. Can also utilize other divalent metal cations, such as Ca(2+), Mn(2+) and Co(2+).</text>
</comment>
<comment type="cofactor">
    <cofactor evidence="16">
        <name>Mg(2+)</name>
        <dbReference type="ChEBI" id="CHEBI:18420"/>
    </cofactor>
    <cofactor evidence="16">
        <name>Ca(2+)</name>
        <dbReference type="ChEBI" id="CHEBI:29108"/>
    </cofactor>
    <cofactor evidence="16">
        <name>Mn(2+)</name>
        <dbReference type="ChEBI" id="CHEBI:29035"/>
    </cofactor>
    <cofactor evidence="16">
        <name>Co(2+)</name>
        <dbReference type="ChEBI" id="CHEBI:48828"/>
    </cofactor>
    <text evidence="16">Binds 1 Mg(2+) ion per subunit. Can also utilize other divalent metal cations, such as Ca(2+), Mn(2+) and Co(2+).</text>
</comment>
<dbReference type="InterPro" id="IPR029061">
    <property type="entry name" value="THDP-binding"/>
</dbReference>
<proteinExistence type="inferred from homology"/>
<feature type="site" description="Important for catalytic activity" evidence="15">
    <location>
        <position position="288"/>
    </location>
</feature>
<keyword evidence="5 16" id="KW-0808">Transferase</keyword>
<dbReference type="SUPFAM" id="SSF52518">
    <property type="entry name" value="Thiamin diphosphate-binding fold (THDP-binding)"/>
    <property type="match status" value="2"/>
</dbReference>
<comment type="subunit">
    <text evidence="2 16">Homodimer.</text>
</comment>
<gene>
    <name evidence="18" type="ORF">AVL59_23450</name>
</gene>
<feature type="binding site" evidence="12">
    <location>
        <position position="288"/>
    </location>
    <ligand>
        <name>substrate</name>
    </ligand>
</feature>
<evidence type="ECO:0000256" key="1">
    <source>
        <dbReference type="ARBA" id="ARBA00007131"/>
    </source>
</evidence>
<accession>A0A1B1AZW9</accession>
<feature type="binding site" evidence="12">
    <location>
        <position position="384"/>
    </location>
    <ligand>
        <name>substrate</name>
    </ligand>
</feature>
<dbReference type="Pfam" id="PF00456">
    <property type="entry name" value="Transketolase_N"/>
    <property type="match status" value="1"/>
</dbReference>
<dbReference type="InterPro" id="IPR005475">
    <property type="entry name" value="Transketolase-like_Pyr-bd"/>
</dbReference>
<evidence type="ECO:0000256" key="14">
    <source>
        <dbReference type="PIRSR" id="PIRSR605478-4"/>
    </source>
</evidence>
<dbReference type="CDD" id="cd02012">
    <property type="entry name" value="TPP_TK"/>
    <property type="match status" value="1"/>
</dbReference>
<reference evidence="18 19" key="1">
    <citation type="submission" date="2016-06" db="EMBL/GenBank/DDBJ databases">
        <title>Complete genome sequence of Streptomyces griseochromogenes ATCC 14511, the Blasticidin S producer.</title>
        <authorList>
            <person name="Wu L."/>
        </authorList>
    </citation>
    <scope>NUCLEOTIDE SEQUENCE [LARGE SCALE GENOMIC DNA]</scope>
    <source>
        <strain evidence="18 19">ATCC 14511</strain>
    </source>
</reference>
<evidence type="ECO:0000256" key="6">
    <source>
        <dbReference type="ARBA" id="ARBA00022723"/>
    </source>
</evidence>